<proteinExistence type="predicted"/>
<reference evidence="1 2" key="1">
    <citation type="submission" date="2018-06" db="EMBL/GenBank/DDBJ databases">
        <title>Comparative genomics reveals the genomic features of Rhizophagus irregularis, R. cerebriforme, R. diaphanum and Gigaspora rosea, and their symbiotic lifestyle signature.</title>
        <authorList>
            <person name="Morin E."/>
            <person name="San Clemente H."/>
            <person name="Chen E.C.H."/>
            <person name="De La Providencia I."/>
            <person name="Hainaut M."/>
            <person name="Kuo A."/>
            <person name="Kohler A."/>
            <person name="Murat C."/>
            <person name="Tang N."/>
            <person name="Roy S."/>
            <person name="Loubradou J."/>
            <person name="Henrissat B."/>
            <person name="Grigoriev I.V."/>
            <person name="Corradi N."/>
            <person name="Roux C."/>
            <person name="Martin F.M."/>
        </authorList>
    </citation>
    <scope>NUCLEOTIDE SEQUENCE [LARGE SCALE GENOMIC DNA]</scope>
    <source>
        <strain evidence="1 2">DAOM 194757</strain>
    </source>
</reference>
<sequence length="103" mass="12464">MPHSIEKRQTKRTRNNKCKIKLDLNSHIEDNENTSPSQRRRIENSALEELFKEQNISWNRKEFVKECQSRNIRLDDNDIVNTTKLISWFDRKKYKTKSLMVLN</sequence>
<comment type="caution">
    <text evidence="1">The sequence shown here is derived from an EMBL/GenBank/DDBJ whole genome shotgun (WGS) entry which is preliminary data.</text>
</comment>
<protein>
    <submittedName>
        <fullName evidence="1">Uncharacterized protein</fullName>
    </submittedName>
</protein>
<organism evidence="1 2">
    <name type="scientific">Gigaspora rosea</name>
    <dbReference type="NCBI Taxonomy" id="44941"/>
    <lineage>
        <taxon>Eukaryota</taxon>
        <taxon>Fungi</taxon>
        <taxon>Fungi incertae sedis</taxon>
        <taxon>Mucoromycota</taxon>
        <taxon>Glomeromycotina</taxon>
        <taxon>Glomeromycetes</taxon>
        <taxon>Diversisporales</taxon>
        <taxon>Gigasporaceae</taxon>
        <taxon>Gigaspora</taxon>
    </lineage>
</organism>
<evidence type="ECO:0000313" key="2">
    <source>
        <dbReference type="Proteomes" id="UP000266673"/>
    </source>
</evidence>
<dbReference type="Proteomes" id="UP000266673">
    <property type="component" value="Unassembled WGS sequence"/>
</dbReference>
<keyword evidence="2" id="KW-1185">Reference proteome</keyword>
<dbReference type="OrthoDB" id="2416785at2759"/>
<evidence type="ECO:0000313" key="1">
    <source>
        <dbReference type="EMBL" id="RIB29823.1"/>
    </source>
</evidence>
<name>A0A397WAZ2_9GLOM</name>
<gene>
    <name evidence="1" type="ORF">C2G38_2136649</name>
</gene>
<dbReference type="EMBL" id="QKWP01000028">
    <property type="protein sequence ID" value="RIB29823.1"/>
    <property type="molecule type" value="Genomic_DNA"/>
</dbReference>
<dbReference type="AlphaFoldDB" id="A0A397WAZ2"/>
<accession>A0A397WAZ2</accession>